<accession>A0ABV7MEV3</accession>
<evidence type="ECO:0000313" key="2">
    <source>
        <dbReference type="Proteomes" id="UP001595648"/>
    </source>
</evidence>
<comment type="caution">
    <text evidence="1">The sequence shown here is derived from an EMBL/GenBank/DDBJ whole genome shotgun (WGS) entry which is preliminary data.</text>
</comment>
<reference evidence="2" key="1">
    <citation type="journal article" date="2019" name="Int. J. Syst. Evol. Microbiol.">
        <title>The Global Catalogue of Microorganisms (GCM) 10K type strain sequencing project: providing services to taxonomists for standard genome sequencing and annotation.</title>
        <authorList>
            <consortium name="The Broad Institute Genomics Platform"/>
            <consortium name="The Broad Institute Genome Sequencing Center for Infectious Disease"/>
            <person name="Wu L."/>
            <person name="Ma J."/>
        </authorList>
    </citation>
    <scope>NUCLEOTIDE SEQUENCE [LARGE SCALE GENOMIC DNA]</scope>
    <source>
        <strain evidence="2">ICMP 19515</strain>
    </source>
</reference>
<keyword evidence="2" id="KW-1185">Reference proteome</keyword>
<protein>
    <submittedName>
        <fullName evidence="1">Uncharacterized protein</fullName>
    </submittedName>
</protein>
<dbReference type="RefSeq" id="WP_378976383.1">
    <property type="nucleotide sequence ID" value="NZ_JBHRVD010000001.1"/>
</dbReference>
<gene>
    <name evidence="1" type="ORF">ACFOJ9_00435</name>
</gene>
<name>A0ABV7MEV3_9HYPH</name>
<dbReference type="Proteomes" id="UP001595648">
    <property type="component" value="Unassembled WGS sequence"/>
</dbReference>
<sequence length="72" mass="8059">MRNLLASRITRIPDEGRVIRGDAVPPPMIGSVLLARLFQVLLKVALRGLLRLTPLSCLLLGQHRVVRVLPIW</sequence>
<dbReference type="EMBL" id="JBHRVD010000001">
    <property type="protein sequence ID" value="MFC3320370.1"/>
    <property type="molecule type" value="Genomic_DNA"/>
</dbReference>
<organism evidence="1 2">
    <name type="scientific">Mesorhizobium cantuariense</name>
    <dbReference type="NCBI Taxonomy" id="1300275"/>
    <lineage>
        <taxon>Bacteria</taxon>
        <taxon>Pseudomonadati</taxon>
        <taxon>Pseudomonadota</taxon>
        <taxon>Alphaproteobacteria</taxon>
        <taxon>Hyphomicrobiales</taxon>
        <taxon>Phyllobacteriaceae</taxon>
        <taxon>Mesorhizobium</taxon>
    </lineage>
</organism>
<proteinExistence type="predicted"/>
<evidence type="ECO:0000313" key="1">
    <source>
        <dbReference type="EMBL" id="MFC3320370.1"/>
    </source>
</evidence>